<keyword evidence="2" id="KW-0813">Transport</keyword>
<dbReference type="InterPro" id="IPR006059">
    <property type="entry name" value="SBP"/>
</dbReference>
<evidence type="ECO:0000256" key="2">
    <source>
        <dbReference type="ARBA" id="ARBA00022448"/>
    </source>
</evidence>
<evidence type="ECO:0000256" key="1">
    <source>
        <dbReference type="ARBA" id="ARBA00008520"/>
    </source>
</evidence>
<dbReference type="Pfam" id="PF01547">
    <property type="entry name" value="SBP_bac_1"/>
    <property type="match status" value="1"/>
</dbReference>
<protein>
    <submittedName>
        <fullName evidence="5">Carbohydrate ABC transporter substrate-binding protein, CUT1 family</fullName>
    </submittedName>
</protein>
<dbReference type="AlphaFoldDB" id="A0A1H2NAD0"/>
<evidence type="ECO:0000256" key="3">
    <source>
        <dbReference type="ARBA" id="ARBA00022729"/>
    </source>
</evidence>
<dbReference type="Proteomes" id="UP000198825">
    <property type="component" value="Chromosome I"/>
</dbReference>
<organism evidence="5 6">
    <name type="scientific">Microlunatus sagamiharensis</name>
    <dbReference type="NCBI Taxonomy" id="546874"/>
    <lineage>
        <taxon>Bacteria</taxon>
        <taxon>Bacillati</taxon>
        <taxon>Actinomycetota</taxon>
        <taxon>Actinomycetes</taxon>
        <taxon>Propionibacteriales</taxon>
        <taxon>Propionibacteriaceae</taxon>
        <taxon>Microlunatus</taxon>
    </lineage>
</organism>
<dbReference type="Gene3D" id="3.40.190.10">
    <property type="entry name" value="Periplasmic binding protein-like II"/>
    <property type="match status" value="2"/>
</dbReference>
<sequence>MQRRITRILAVASVLGLSLTACGGGGSGGSEAQDAAKSARGPITVWYSNNEQEVAWGKAMVQSWNSAHPDQQVTGQEIPAGKSSEEVIGAAITAGTAPCLVFNTAPSAVGQFQRQGGLVNLASFPDGESYITERSGDVAKQYQSSDGGYYQLPWKSNPVMIFYNKDLFKKAGLDPDNPQLATYDQFLDAARKIKSSGAAKYAINPAPTSEFYQSQFDFIPLYSAESGGKQIVADGKATFNDPQGLAVANFWKTIYAEGLAGKETVQGDAFASKVAAMSIVGPWAVAVYKGKVNWGAVPVPTSTGMPIGDIHTFSDAKNIGLFSACANQGTAWDVLKFATSSEQDSALLTETGQMPIRKDLSTTYADYFAKNPSYKEFGELASRTVEVPGGPNTVEMLQTLRDAYTKSVISGQGDLTQTFNEAADKVTSLAGRG</sequence>
<dbReference type="SUPFAM" id="SSF53850">
    <property type="entry name" value="Periplasmic binding protein-like II"/>
    <property type="match status" value="1"/>
</dbReference>
<gene>
    <name evidence="5" type="ORF">SAMN04488544_3605</name>
</gene>
<comment type="similarity">
    <text evidence="1">Belongs to the bacterial solute-binding protein 1 family.</text>
</comment>
<dbReference type="OrthoDB" id="3171346at2"/>
<dbReference type="PANTHER" id="PTHR30061:SF50">
    <property type="entry name" value="MALTOSE_MALTODEXTRIN-BINDING PERIPLASMIC PROTEIN"/>
    <property type="match status" value="1"/>
</dbReference>
<dbReference type="PROSITE" id="PS51257">
    <property type="entry name" value="PROKAR_LIPOPROTEIN"/>
    <property type="match status" value="1"/>
</dbReference>
<evidence type="ECO:0000313" key="5">
    <source>
        <dbReference type="EMBL" id="SDV02238.1"/>
    </source>
</evidence>
<feature type="chain" id="PRO_5038829017" evidence="4">
    <location>
        <begin position="24"/>
        <end position="433"/>
    </location>
</feature>
<accession>A0A1H2NAD0</accession>
<dbReference type="PANTHER" id="PTHR30061">
    <property type="entry name" value="MALTOSE-BINDING PERIPLASMIC PROTEIN"/>
    <property type="match status" value="1"/>
</dbReference>
<feature type="signal peptide" evidence="4">
    <location>
        <begin position="1"/>
        <end position="23"/>
    </location>
</feature>
<proteinExistence type="inferred from homology"/>
<dbReference type="GO" id="GO:1901982">
    <property type="term" value="F:maltose binding"/>
    <property type="evidence" value="ECO:0007669"/>
    <property type="project" value="TreeGrafter"/>
</dbReference>
<dbReference type="GO" id="GO:0042956">
    <property type="term" value="P:maltodextrin transmembrane transport"/>
    <property type="evidence" value="ECO:0007669"/>
    <property type="project" value="TreeGrafter"/>
</dbReference>
<name>A0A1H2NAD0_9ACTN</name>
<keyword evidence="6" id="KW-1185">Reference proteome</keyword>
<dbReference type="STRING" id="546874.SAMN04488544_3605"/>
<dbReference type="GO" id="GO:0015768">
    <property type="term" value="P:maltose transport"/>
    <property type="evidence" value="ECO:0007669"/>
    <property type="project" value="TreeGrafter"/>
</dbReference>
<dbReference type="RefSeq" id="WP_091077595.1">
    <property type="nucleotide sequence ID" value="NZ_LT629799.1"/>
</dbReference>
<dbReference type="GO" id="GO:0055052">
    <property type="term" value="C:ATP-binding cassette (ABC) transporter complex, substrate-binding subunit-containing"/>
    <property type="evidence" value="ECO:0007669"/>
    <property type="project" value="TreeGrafter"/>
</dbReference>
<keyword evidence="3 4" id="KW-0732">Signal</keyword>
<dbReference type="EMBL" id="LT629799">
    <property type="protein sequence ID" value="SDV02238.1"/>
    <property type="molecule type" value="Genomic_DNA"/>
</dbReference>
<reference evidence="6" key="1">
    <citation type="submission" date="2016-10" db="EMBL/GenBank/DDBJ databases">
        <authorList>
            <person name="Varghese N."/>
            <person name="Submissions S."/>
        </authorList>
    </citation>
    <scope>NUCLEOTIDE SEQUENCE [LARGE SCALE GENOMIC DNA]</scope>
    <source>
        <strain evidence="6">DSM 21743</strain>
    </source>
</reference>
<evidence type="ECO:0000256" key="4">
    <source>
        <dbReference type="SAM" id="SignalP"/>
    </source>
</evidence>
<evidence type="ECO:0000313" key="6">
    <source>
        <dbReference type="Proteomes" id="UP000198825"/>
    </source>
</evidence>